<keyword evidence="6" id="KW-0479">Metal-binding</keyword>
<evidence type="ECO:0000256" key="7">
    <source>
        <dbReference type="ARBA" id="ARBA00022824"/>
    </source>
</evidence>
<dbReference type="InterPro" id="IPR006694">
    <property type="entry name" value="Fatty_acid_hydroxylase"/>
</dbReference>
<feature type="non-terminal residue" evidence="16">
    <location>
        <position position="1"/>
    </location>
</feature>
<keyword evidence="9" id="KW-0862">Zinc</keyword>
<dbReference type="InterPro" id="IPR014430">
    <property type="entry name" value="Scs7"/>
</dbReference>
<gene>
    <name evidence="16" type="ORF">HID58_061987</name>
</gene>
<keyword evidence="17" id="KW-1185">Reference proteome</keyword>
<keyword evidence="7" id="KW-0256">Endoplasmic reticulum</keyword>
<evidence type="ECO:0000256" key="3">
    <source>
        <dbReference type="ARBA" id="ARBA00009324"/>
    </source>
</evidence>
<evidence type="ECO:0000313" key="16">
    <source>
        <dbReference type="EMBL" id="KAH0885891.1"/>
    </source>
</evidence>
<evidence type="ECO:0000313" key="17">
    <source>
        <dbReference type="Proteomes" id="UP000824890"/>
    </source>
</evidence>
<keyword evidence="10" id="KW-1133">Transmembrane helix</keyword>
<evidence type="ECO:0000256" key="6">
    <source>
        <dbReference type="ARBA" id="ARBA00022723"/>
    </source>
</evidence>
<evidence type="ECO:0000256" key="1">
    <source>
        <dbReference type="ARBA" id="ARBA00001947"/>
    </source>
</evidence>
<keyword evidence="14" id="KW-0275">Fatty acid biosynthesis</keyword>
<evidence type="ECO:0000256" key="8">
    <source>
        <dbReference type="ARBA" id="ARBA00022832"/>
    </source>
</evidence>
<keyword evidence="8" id="KW-0276">Fatty acid metabolism</keyword>
<dbReference type="Pfam" id="PF04116">
    <property type="entry name" value="FA_hydroxylase"/>
    <property type="match status" value="1"/>
</dbReference>
<organism evidence="16 17">
    <name type="scientific">Brassica napus</name>
    <name type="common">Rape</name>
    <dbReference type="NCBI Taxonomy" id="3708"/>
    <lineage>
        <taxon>Eukaryota</taxon>
        <taxon>Viridiplantae</taxon>
        <taxon>Streptophyta</taxon>
        <taxon>Embryophyta</taxon>
        <taxon>Tracheophyta</taxon>
        <taxon>Spermatophyta</taxon>
        <taxon>Magnoliopsida</taxon>
        <taxon>eudicotyledons</taxon>
        <taxon>Gunneridae</taxon>
        <taxon>Pentapetalae</taxon>
        <taxon>rosids</taxon>
        <taxon>malvids</taxon>
        <taxon>Brassicales</taxon>
        <taxon>Brassicaceae</taxon>
        <taxon>Brassiceae</taxon>
        <taxon>Brassica</taxon>
    </lineage>
</organism>
<evidence type="ECO:0000256" key="2">
    <source>
        <dbReference type="ARBA" id="ARBA00004477"/>
    </source>
</evidence>
<keyword evidence="13" id="KW-0472">Membrane</keyword>
<evidence type="ECO:0000256" key="9">
    <source>
        <dbReference type="ARBA" id="ARBA00022833"/>
    </source>
</evidence>
<evidence type="ECO:0000256" key="10">
    <source>
        <dbReference type="ARBA" id="ARBA00022989"/>
    </source>
</evidence>
<comment type="subcellular location">
    <subcellularLocation>
        <location evidence="2">Endoplasmic reticulum membrane</location>
        <topology evidence="2">Multi-pass membrane protein</topology>
    </subcellularLocation>
</comment>
<comment type="cofactor">
    <cofactor evidence="1">
        <name>Zn(2+)</name>
        <dbReference type="ChEBI" id="CHEBI:29105"/>
    </cofactor>
</comment>
<keyword evidence="11" id="KW-0560">Oxidoreductase</keyword>
<keyword evidence="5" id="KW-0812">Transmembrane</keyword>
<reference evidence="16 17" key="1">
    <citation type="submission" date="2021-05" db="EMBL/GenBank/DDBJ databases">
        <title>Genome Assembly of Synthetic Allotetraploid Brassica napus Reveals Homoeologous Exchanges between Subgenomes.</title>
        <authorList>
            <person name="Davis J.T."/>
        </authorList>
    </citation>
    <scope>NUCLEOTIDE SEQUENCE [LARGE SCALE GENOMIC DNA]</scope>
    <source>
        <strain evidence="17">cv. Da-Ae</strain>
        <tissue evidence="16">Seedling</tissue>
    </source>
</reference>
<evidence type="ECO:0000256" key="13">
    <source>
        <dbReference type="ARBA" id="ARBA00023136"/>
    </source>
</evidence>
<dbReference type="EMBL" id="JAGKQM010000014">
    <property type="protein sequence ID" value="KAH0885891.1"/>
    <property type="molecule type" value="Genomic_DNA"/>
</dbReference>
<sequence length="213" mass="24063">ISKMVAQGFTVDLDKPLAFQVGHLGEAYDEWVHQPIVTKEGPRFFHSDFWEHGLFIPRNCLIGCLGNIYLDFYRILSSPFPFPHEDQELLGKHGTLSYSRIPSQAPNGPPSTRLSSCLNSYYLWNLAKLIATPSTAPALFGGGLLGYVMYDLTHYYLHHANPTIPVTKSLKKSHLNHHFRIQDKGYGVTSSLWDIVFGTLPTTKALKRAQQKY</sequence>
<evidence type="ECO:0000256" key="12">
    <source>
        <dbReference type="ARBA" id="ARBA00023098"/>
    </source>
</evidence>
<evidence type="ECO:0000256" key="14">
    <source>
        <dbReference type="ARBA" id="ARBA00023160"/>
    </source>
</evidence>
<dbReference type="Proteomes" id="UP000824890">
    <property type="component" value="Unassembled WGS sequence"/>
</dbReference>
<name>A0ABQ8A115_BRANA</name>
<comment type="caution">
    <text evidence="16">The sequence shown here is derived from an EMBL/GenBank/DDBJ whole genome shotgun (WGS) entry which is preliminary data.</text>
</comment>
<dbReference type="PANTHER" id="PTHR12863:SF1">
    <property type="entry name" value="FATTY ACID 2-HYDROXYLASE"/>
    <property type="match status" value="1"/>
</dbReference>
<dbReference type="PANTHER" id="PTHR12863">
    <property type="entry name" value="FATTY ACID HYDROXYLASE"/>
    <property type="match status" value="1"/>
</dbReference>
<keyword evidence="12" id="KW-0443">Lipid metabolism</keyword>
<comment type="similarity">
    <text evidence="3">Belongs to the sterol desaturase family.</text>
</comment>
<evidence type="ECO:0000256" key="4">
    <source>
        <dbReference type="ARBA" id="ARBA00022516"/>
    </source>
</evidence>
<accession>A0ABQ8A115</accession>
<keyword evidence="4" id="KW-0444">Lipid biosynthesis</keyword>
<proteinExistence type="inferred from homology"/>
<evidence type="ECO:0000256" key="11">
    <source>
        <dbReference type="ARBA" id="ARBA00023002"/>
    </source>
</evidence>
<evidence type="ECO:0000259" key="15">
    <source>
        <dbReference type="Pfam" id="PF04116"/>
    </source>
</evidence>
<feature type="domain" description="Fatty acid hydroxylase" evidence="15">
    <location>
        <begin position="122"/>
        <end position="199"/>
    </location>
</feature>
<protein>
    <recommendedName>
        <fullName evidence="15">Fatty acid hydroxylase domain-containing protein</fullName>
    </recommendedName>
</protein>
<evidence type="ECO:0000256" key="5">
    <source>
        <dbReference type="ARBA" id="ARBA00022692"/>
    </source>
</evidence>